<dbReference type="GO" id="GO:0008236">
    <property type="term" value="F:serine-type peptidase activity"/>
    <property type="evidence" value="ECO:0007669"/>
    <property type="project" value="InterPro"/>
</dbReference>
<dbReference type="Pfam" id="PF00326">
    <property type="entry name" value="Peptidase_S9"/>
    <property type="match status" value="1"/>
</dbReference>
<feature type="domain" description="Peptidase S9 prolyl oligopeptidase catalytic" evidence="1">
    <location>
        <begin position="140"/>
        <end position="251"/>
    </location>
</feature>
<protein>
    <submittedName>
        <fullName evidence="2">Putative hydrolase</fullName>
        <ecNumber evidence="2">3.4.-.-</ecNumber>
    </submittedName>
</protein>
<keyword evidence="2" id="KW-0378">Hydrolase</keyword>
<dbReference type="GO" id="GO:0006508">
    <property type="term" value="P:proteolysis"/>
    <property type="evidence" value="ECO:0007669"/>
    <property type="project" value="InterPro"/>
</dbReference>
<evidence type="ECO:0000313" key="3">
    <source>
        <dbReference type="Proteomes" id="UP000236509"/>
    </source>
</evidence>
<keyword evidence="3" id="KW-1185">Reference proteome</keyword>
<comment type="caution">
    <text evidence="2">The sequence shown here is derived from an EMBL/GenBank/DDBJ whole genome shotgun (WGS) entry which is preliminary data.</text>
</comment>
<dbReference type="Proteomes" id="UP000236509">
    <property type="component" value="Unassembled WGS sequence"/>
</dbReference>
<accession>A0A7U7PYQ9</accession>
<sequence>MDFIKRKRMPIESFTHHFEEVTYLSDDLKVKALMMTPYQNVKRIVVYLRGGKGQVGRVRAGRLMQFADDNTLVIGPYYRGNNGSEGRDEFYRGDLNDVTQLLRLLHGKYPQAFIHMIGFSRGGLQGLLTFQDLPVNSYIIWGGVSDIYLMYEERVDLRGMLRRMIGHPKKDRAAYEMRQAIPNINENSPPILIVHGGKDKQVGIQHAYHLAEQLELKGVMHETFYQMTEGHVPRPPAMIETLTYIKNFMRKMEKLRHFEV</sequence>
<dbReference type="EMBL" id="CVOU01000021">
    <property type="protein sequence ID" value="CRI29279.1"/>
    <property type="molecule type" value="Genomic_DNA"/>
</dbReference>
<gene>
    <name evidence="2" type="primary">ytmA</name>
    <name evidence="2" type="ORF">BN1326_90027</name>
</gene>
<dbReference type="SUPFAM" id="SSF53474">
    <property type="entry name" value="alpha/beta-Hydrolases"/>
    <property type="match status" value="1"/>
</dbReference>
<evidence type="ECO:0000313" key="2">
    <source>
        <dbReference type="EMBL" id="CRI29279.1"/>
    </source>
</evidence>
<dbReference type="Gene3D" id="3.40.50.1820">
    <property type="entry name" value="alpha/beta hydrolase"/>
    <property type="match status" value="1"/>
</dbReference>
<dbReference type="EC" id="3.4.-.-" evidence="2"/>
<name>A0A7U7PYQ9_9STAP</name>
<proteinExistence type="predicted"/>
<reference evidence="2 3" key="1">
    <citation type="submission" date="2015-04" db="EMBL/GenBank/DDBJ databases">
        <authorList>
            <person name="Cao L."/>
            <person name="Gao C.H."/>
        </authorList>
    </citation>
    <scope>NUCLEOTIDE SEQUENCE [LARGE SCALE GENOMIC DNA]</scope>
    <source>
        <strain evidence="2 3">SH3</strain>
    </source>
</reference>
<evidence type="ECO:0000259" key="1">
    <source>
        <dbReference type="Pfam" id="PF00326"/>
    </source>
</evidence>
<dbReference type="InterPro" id="IPR001375">
    <property type="entry name" value="Peptidase_S9_cat"/>
</dbReference>
<organism evidence="2 3">
    <name type="scientific">Staphylococcus argenteus</name>
    <dbReference type="NCBI Taxonomy" id="985002"/>
    <lineage>
        <taxon>Bacteria</taxon>
        <taxon>Bacillati</taxon>
        <taxon>Bacillota</taxon>
        <taxon>Bacilli</taxon>
        <taxon>Bacillales</taxon>
        <taxon>Staphylococcaceae</taxon>
        <taxon>Staphylococcus</taxon>
    </lineage>
</organism>
<dbReference type="InterPro" id="IPR029058">
    <property type="entry name" value="AB_hydrolase_fold"/>
</dbReference>
<dbReference type="AlphaFoldDB" id="A0A7U7PYQ9"/>